<dbReference type="RefSeq" id="WP_010007271.1">
    <property type="nucleotide sequence ID" value="NZ_JAGYGP010000001.1"/>
</dbReference>
<proteinExistence type="predicted"/>
<evidence type="ECO:0000313" key="3">
    <source>
        <dbReference type="Proteomes" id="UP000295681"/>
    </source>
</evidence>
<name>A0A4R5NAI2_9LACO</name>
<accession>A0A4R5NAI2</accession>
<feature type="region of interest" description="Disordered" evidence="1">
    <location>
        <begin position="1"/>
        <end position="21"/>
    </location>
</feature>
<gene>
    <name evidence="2" type="ORF">C5L23_000962</name>
</gene>
<dbReference type="EMBL" id="PUFI01000005">
    <property type="protein sequence ID" value="TDG69500.1"/>
    <property type="molecule type" value="Genomic_DNA"/>
</dbReference>
<dbReference type="STRING" id="907931.GCA_000165675_01433"/>
<evidence type="ECO:0000313" key="2">
    <source>
        <dbReference type="EMBL" id="TDG69500.1"/>
    </source>
</evidence>
<sequence>MTNEALFEAEQTKSQRDHHTPTAGAMTSHIVANLVIHSLKIRQAKWFIKGSETLFIRQYADEWINQEQDFLNQINDILISEQEMVATLTTQFQEYTALTESGAQKYATGEQQLFDLVKDFDTQLLFIVKAIALADKEGKLALSAVLKLLYAWIAQQISLTQRFLNHDIREGLYEEDDDDD</sequence>
<dbReference type="SUPFAM" id="SSF47240">
    <property type="entry name" value="Ferritin-like"/>
    <property type="match status" value="1"/>
</dbReference>
<evidence type="ECO:0000256" key="1">
    <source>
        <dbReference type="SAM" id="MobiDB-lite"/>
    </source>
</evidence>
<evidence type="ECO:0008006" key="4">
    <source>
        <dbReference type="Google" id="ProtNLM"/>
    </source>
</evidence>
<organism evidence="2 3">
    <name type="scientific">Leuconostoc fallax</name>
    <dbReference type="NCBI Taxonomy" id="1251"/>
    <lineage>
        <taxon>Bacteria</taxon>
        <taxon>Bacillati</taxon>
        <taxon>Bacillota</taxon>
        <taxon>Bacilli</taxon>
        <taxon>Lactobacillales</taxon>
        <taxon>Lactobacillaceae</taxon>
        <taxon>Leuconostoc</taxon>
    </lineage>
</organism>
<reference evidence="2 3" key="1">
    <citation type="journal article" date="2019" name="Appl. Microbiol. Biotechnol.">
        <title>Uncovering carbohydrate metabolism through a genotype-phenotype association study of 56 lactic acid bacteria genomes.</title>
        <authorList>
            <person name="Buron-Moles G."/>
            <person name="Chailyan A."/>
            <person name="Dolejs I."/>
            <person name="Forster J."/>
            <person name="Miks M.H."/>
        </authorList>
    </citation>
    <scope>NUCLEOTIDE SEQUENCE [LARGE SCALE GENOMIC DNA]</scope>
    <source>
        <strain evidence="2 3">ATCC 700006</strain>
    </source>
</reference>
<feature type="compositionally biased region" description="Basic and acidic residues" evidence="1">
    <location>
        <begin position="10"/>
        <end position="20"/>
    </location>
</feature>
<dbReference type="AlphaFoldDB" id="A0A4R5NAI2"/>
<protein>
    <recommendedName>
        <fullName evidence="4">Ferritin/DPS protein domain-containing protein</fullName>
    </recommendedName>
</protein>
<comment type="caution">
    <text evidence="2">The sequence shown here is derived from an EMBL/GenBank/DDBJ whole genome shotgun (WGS) entry which is preliminary data.</text>
</comment>
<dbReference type="Gene3D" id="1.20.1260.10">
    <property type="match status" value="1"/>
</dbReference>
<dbReference type="Proteomes" id="UP000295681">
    <property type="component" value="Unassembled WGS sequence"/>
</dbReference>
<dbReference type="InterPro" id="IPR009078">
    <property type="entry name" value="Ferritin-like_SF"/>
</dbReference>
<keyword evidence="3" id="KW-1185">Reference proteome</keyword>
<dbReference type="InterPro" id="IPR012347">
    <property type="entry name" value="Ferritin-like"/>
</dbReference>